<accession>A0ABQ4K6D5</accession>
<gene>
    <name evidence="1" type="ORF">J1TS3_24270</name>
</gene>
<sequence>MINLNIKIKELIQSTLITVGMDLEVRQECSGINMSYNFILHYVGFDLKRIKSAIKEIPDFISIEDYIRTFSLHEIGHAVDREALLGSLDRTIEIHEMKQSYSIEERYKNPHLLSMLIEEHQMNIAFEETAWENAERLNKKYGLVNWRCFHFLRTWGLKTYIESYERDFTIFEGLVNGRSEQIA</sequence>
<dbReference type="Proteomes" id="UP000680279">
    <property type="component" value="Unassembled WGS sequence"/>
</dbReference>
<comment type="caution">
    <text evidence="1">The sequence shown here is derived from an EMBL/GenBank/DDBJ whole genome shotgun (WGS) entry which is preliminary data.</text>
</comment>
<name>A0ABQ4K6D5_9BACI</name>
<evidence type="ECO:0000313" key="1">
    <source>
        <dbReference type="EMBL" id="GIN21293.1"/>
    </source>
</evidence>
<protein>
    <recommendedName>
        <fullName evidence="3">Integrase</fullName>
    </recommendedName>
</protein>
<proteinExistence type="predicted"/>
<evidence type="ECO:0008006" key="3">
    <source>
        <dbReference type="Google" id="ProtNLM"/>
    </source>
</evidence>
<reference evidence="1 2" key="1">
    <citation type="submission" date="2021-03" db="EMBL/GenBank/DDBJ databases">
        <title>Antimicrobial resistance genes in bacteria isolated from Japanese honey, and their potential for conferring macrolide and lincosamide resistance in the American foulbrood pathogen Paenibacillus larvae.</title>
        <authorList>
            <person name="Okamoto M."/>
            <person name="Kumagai M."/>
            <person name="Kanamori H."/>
            <person name="Takamatsu D."/>
        </authorList>
    </citation>
    <scope>NUCLEOTIDE SEQUENCE [LARGE SCALE GENOMIC DNA]</scope>
    <source>
        <strain evidence="1 2">J1TS3</strain>
    </source>
</reference>
<keyword evidence="2" id="KW-1185">Reference proteome</keyword>
<dbReference type="EMBL" id="BOQT01000008">
    <property type="protein sequence ID" value="GIN21293.1"/>
    <property type="molecule type" value="Genomic_DNA"/>
</dbReference>
<organism evidence="1 2">
    <name type="scientific">Siminovitchia fordii</name>
    <dbReference type="NCBI Taxonomy" id="254759"/>
    <lineage>
        <taxon>Bacteria</taxon>
        <taxon>Bacillati</taxon>
        <taxon>Bacillota</taxon>
        <taxon>Bacilli</taxon>
        <taxon>Bacillales</taxon>
        <taxon>Bacillaceae</taxon>
        <taxon>Siminovitchia</taxon>
    </lineage>
</organism>
<evidence type="ECO:0000313" key="2">
    <source>
        <dbReference type="Proteomes" id="UP000680279"/>
    </source>
</evidence>